<evidence type="ECO:0000256" key="1">
    <source>
        <dbReference type="ARBA" id="ARBA00007613"/>
    </source>
</evidence>
<dbReference type="STRING" id="1302685.SAMN05444408_101196"/>
<comment type="similarity">
    <text evidence="1 2">Belongs to the outer membrane factor (OMF) (TC 1.B.17) family.</text>
</comment>
<dbReference type="PROSITE" id="PS51257">
    <property type="entry name" value="PROKAR_LIPOPROTEIN"/>
    <property type="match status" value="1"/>
</dbReference>
<dbReference type="SUPFAM" id="SSF56954">
    <property type="entry name" value="Outer membrane efflux proteins (OEP)"/>
    <property type="match status" value="1"/>
</dbReference>
<accession>A0A1M4T3K8</accession>
<dbReference type="Proteomes" id="UP000184236">
    <property type="component" value="Unassembled WGS sequence"/>
</dbReference>
<dbReference type="GO" id="GO:0015562">
    <property type="term" value="F:efflux transmembrane transporter activity"/>
    <property type="evidence" value="ECO:0007669"/>
    <property type="project" value="InterPro"/>
</dbReference>
<sequence length="471" mass="52265">MKNISNIIKGLSFSVVLLAVVSSCMVRKEYNRPNNVVDEKLYRTDMLPSDSTNIANVSWKEIFTDPILQRHISKALENNLDIRIALQSIASAEAYLKQSKAAYQPTLSIGPNYTFQTQSINTQFGQIIGERRYINQFDITASIGWEADIWGRLKSQEKAQLAAYLGTVAAHKAVKSDLVASVASAYYQLLTFDAQKRIINETIAVREKNLETTRALKTAGTLTEVAVQQSEALVFNAKSLLIDIDTQIQLLENTMSLLMGEPSHTIERSTLESQSLPIDVKLGYPAQLLANRPDVMQAEYNLINAFELTNSAKAQFYPTLRLTGSGGVQSVDIDHLFSVNSLFANVVAGLAQPILNRRAIRTNYDVSLANQETAYLNFRKAVLTAGKEVSDAIRVFSVQDSFIELKQKELNAYKNSVEYSQELVNYGMADYLEVLNASVNSLNAELNIANAEYSKMKAAVELYQALGGGWK</sequence>
<evidence type="ECO:0000256" key="2">
    <source>
        <dbReference type="RuleBase" id="RU362097"/>
    </source>
</evidence>
<keyword evidence="2" id="KW-1134">Transmembrane beta strand</keyword>
<reference evidence="5" key="1">
    <citation type="submission" date="2016-11" db="EMBL/GenBank/DDBJ databases">
        <authorList>
            <person name="Varghese N."/>
            <person name="Submissions S."/>
        </authorList>
    </citation>
    <scope>NUCLEOTIDE SEQUENCE [LARGE SCALE GENOMIC DNA]</scope>
    <source>
        <strain evidence="5">DSM 26898</strain>
    </source>
</reference>
<dbReference type="InterPro" id="IPR010131">
    <property type="entry name" value="MdtP/NodT-like"/>
</dbReference>
<name>A0A1M4T3K8_9FLAO</name>
<keyword evidence="2 4" id="KW-0449">Lipoprotein</keyword>
<keyword evidence="2" id="KW-0812">Transmembrane</keyword>
<dbReference type="Pfam" id="PF02321">
    <property type="entry name" value="OEP"/>
    <property type="match status" value="2"/>
</dbReference>
<dbReference type="Gene3D" id="2.20.200.10">
    <property type="entry name" value="Outer membrane efflux proteins (OEP)"/>
    <property type="match status" value="1"/>
</dbReference>
<dbReference type="NCBIfam" id="TIGR01845">
    <property type="entry name" value="outer_NodT"/>
    <property type="match status" value="1"/>
</dbReference>
<dbReference type="PANTHER" id="PTHR30203">
    <property type="entry name" value="OUTER MEMBRANE CATION EFFLUX PROTEIN"/>
    <property type="match status" value="1"/>
</dbReference>
<keyword evidence="5" id="KW-1185">Reference proteome</keyword>
<organism evidence="4 5">
    <name type="scientific">Chryseobacterium takakiae</name>
    <dbReference type="NCBI Taxonomy" id="1302685"/>
    <lineage>
        <taxon>Bacteria</taxon>
        <taxon>Pseudomonadati</taxon>
        <taxon>Bacteroidota</taxon>
        <taxon>Flavobacteriia</taxon>
        <taxon>Flavobacteriales</taxon>
        <taxon>Weeksellaceae</taxon>
        <taxon>Chryseobacterium group</taxon>
        <taxon>Chryseobacterium</taxon>
    </lineage>
</organism>
<dbReference type="InterPro" id="IPR003423">
    <property type="entry name" value="OMP_efflux"/>
</dbReference>
<dbReference type="Gene3D" id="1.20.1600.10">
    <property type="entry name" value="Outer membrane efflux proteins (OEP)"/>
    <property type="match status" value="1"/>
</dbReference>
<dbReference type="EMBL" id="FQVO01000001">
    <property type="protein sequence ID" value="SHE38994.1"/>
    <property type="molecule type" value="Genomic_DNA"/>
</dbReference>
<dbReference type="GO" id="GO:0005886">
    <property type="term" value="C:plasma membrane"/>
    <property type="evidence" value="ECO:0007669"/>
    <property type="project" value="UniProtKB-SubCell"/>
</dbReference>
<dbReference type="RefSeq" id="WP_072882746.1">
    <property type="nucleotide sequence ID" value="NZ_FQVO01000001.1"/>
</dbReference>
<comment type="subcellular location">
    <subcellularLocation>
        <location evidence="2">Cell membrane</location>
        <topology evidence="2">Lipid-anchor</topology>
    </subcellularLocation>
</comment>
<evidence type="ECO:0000313" key="4">
    <source>
        <dbReference type="EMBL" id="SHE38994.1"/>
    </source>
</evidence>
<evidence type="ECO:0000313" key="5">
    <source>
        <dbReference type="Proteomes" id="UP000184236"/>
    </source>
</evidence>
<keyword evidence="3" id="KW-0175">Coiled coil</keyword>
<protein>
    <submittedName>
        <fullName evidence="4">Efflux transporter, outer membrane factor (OMF) lipoprotein, NodT family</fullName>
    </submittedName>
</protein>
<keyword evidence="2" id="KW-0472">Membrane</keyword>
<evidence type="ECO:0000256" key="3">
    <source>
        <dbReference type="SAM" id="Coils"/>
    </source>
</evidence>
<dbReference type="PANTHER" id="PTHR30203:SF33">
    <property type="entry name" value="BLR4455 PROTEIN"/>
    <property type="match status" value="1"/>
</dbReference>
<dbReference type="OrthoDB" id="9770517at2"/>
<keyword evidence="2" id="KW-0564">Palmitate</keyword>
<proteinExistence type="inferred from homology"/>
<dbReference type="AlphaFoldDB" id="A0A1M4T3K8"/>
<feature type="coiled-coil region" evidence="3">
    <location>
        <begin position="432"/>
        <end position="459"/>
    </location>
</feature>
<gene>
    <name evidence="4" type="ORF">SAMN05444408_101196</name>
</gene>